<dbReference type="Proteomes" id="UP000001072">
    <property type="component" value="Unassembled WGS sequence"/>
</dbReference>
<accession>F4RUE0</accession>
<organism evidence="2">
    <name type="scientific">Melampsora larici-populina (strain 98AG31 / pathotype 3-4-7)</name>
    <name type="common">Poplar leaf rust fungus</name>
    <dbReference type="NCBI Taxonomy" id="747676"/>
    <lineage>
        <taxon>Eukaryota</taxon>
        <taxon>Fungi</taxon>
        <taxon>Dikarya</taxon>
        <taxon>Basidiomycota</taxon>
        <taxon>Pucciniomycotina</taxon>
        <taxon>Pucciniomycetes</taxon>
        <taxon>Pucciniales</taxon>
        <taxon>Melampsoraceae</taxon>
        <taxon>Melampsora</taxon>
    </lineage>
</organism>
<sequence length="372" mass="40671">MGLAPNANALAAAASGLKALEGSAHLHAFPAFIRPINKDLLEPKNLSSTIHSPFDPSISATTRHSNLGNYPVPVPGALRGKLAHESNGVSLGSSIASLQADHIWNKASALADTKMELGFECQGYRLEECGDWPDSDHNLPQVMALGEDCLFKRVINARRIQEMHWAYKVSRVINAEVQPDTYEVAEKVISYLKENSDPLLYDCFSGQHINFNIQVAPHWDGKNSNPIDSVFAYGQDNSAGHWNFGLLGVSFCADPGYSLHACFKFLDHSVATILPIVDSKKLPLQISMALYSHANVYASTARVSGARSGGFGRAQYIDASMMLPFPPAQFLVPTCRKLLEEKNTGGGTRHVSILLPIKLLKVMYLAYEYSDI</sequence>
<reference evidence="2" key="1">
    <citation type="journal article" date="2011" name="Proc. Natl. Acad. Sci. U.S.A.">
        <title>Obligate biotrophy features unraveled by the genomic analysis of rust fungi.</title>
        <authorList>
            <person name="Duplessis S."/>
            <person name="Cuomo C.A."/>
            <person name="Lin Y.-C."/>
            <person name="Aerts A."/>
            <person name="Tisserant E."/>
            <person name="Veneault-Fourrey C."/>
            <person name="Joly D.L."/>
            <person name="Hacquard S."/>
            <person name="Amselem J."/>
            <person name="Cantarel B.L."/>
            <person name="Chiu R."/>
            <person name="Coutinho P.M."/>
            <person name="Feau N."/>
            <person name="Field M."/>
            <person name="Frey P."/>
            <person name="Gelhaye E."/>
            <person name="Goldberg J."/>
            <person name="Grabherr M.G."/>
            <person name="Kodira C.D."/>
            <person name="Kohler A."/>
            <person name="Kuees U."/>
            <person name="Lindquist E.A."/>
            <person name="Lucas S.M."/>
            <person name="Mago R."/>
            <person name="Mauceli E."/>
            <person name="Morin E."/>
            <person name="Murat C."/>
            <person name="Pangilinan J.L."/>
            <person name="Park R."/>
            <person name="Pearson M."/>
            <person name="Quesneville H."/>
            <person name="Rouhier N."/>
            <person name="Sakthikumar S."/>
            <person name="Salamov A.A."/>
            <person name="Schmutz J."/>
            <person name="Selles B."/>
            <person name="Shapiro H."/>
            <person name="Tanguay P."/>
            <person name="Tuskan G.A."/>
            <person name="Henrissat B."/>
            <person name="Van de Peer Y."/>
            <person name="Rouze P."/>
            <person name="Ellis J.G."/>
            <person name="Dodds P.N."/>
            <person name="Schein J.E."/>
            <person name="Zhong S."/>
            <person name="Hamelin R.C."/>
            <person name="Grigoriev I.V."/>
            <person name="Szabo L.J."/>
            <person name="Martin F."/>
        </authorList>
    </citation>
    <scope>NUCLEOTIDE SEQUENCE [LARGE SCALE GENOMIC DNA]</scope>
    <source>
        <strain evidence="2">98AG31 / pathotype 3-4-7</strain>
    </source>
</reference>
<dbReference type="EMBL" id="GL883121">
    <property type="protein sequence ID" value="EGG04013.1"/>
    <property type="molecule type" value="Genomic_DNA"/>
</dbReference>
<evidence type="ECO:0000313" key="1">
    <source>
        <dbReference type="EMBL" id="EGG04013.1"/>
    </source>
</evidence>
<dbReference type="AlphaFoldDB" id="F4RUE0"/>
<dbReference type="InParanoid" id="F4RUE0"/>
<gene>
    <name evidence="1" type="ORF">MELLADRAFT_65209</name>
</gene>
<dbReference type="RefSeq" id="XP_007412806.1">
    <property type="nucleotide sequence ID" value="XM_007412744.1"/>
</dbReference>
<dbReference type="HOGENOM" id="CLU_744110_0_0_1"/>
<dbReference type="GeneID" id="18930398"/>
<dbReference type="VEuPathDB" id="FungiDB:MELLADRAFT_65209"/>
<dbReference type="KEGG" id="mlr:MELLADRAFT_65209"/>
<evidence type="ECO:0000313" key="2">
    <source>
        <dbReference type="Proteomes" id="UP000001072"/>
    </source>
</evidence>
<proteinExistence type="predicted"/>
<protein>
    <submittedName>
        <fullName evidence="1">Uncharacterized protein</fullName>
    </submittedName>
</protein>
<name>F4RUE0_MELLP</name>
<keyword evidence="2" id="KW-1185">Reference proteome</keyword>